<evidence type="ECO:0000313" key="3">
    <source>
        <dbReference type="Proteomes" id="UP001320609"/>
    </source>
</evidence>
<organism evidence="2 3">
    <name type="scientific">Vreelandella neptunia</name>
    <dbReference type="NCBI Taxonomy" id="115551"/>
    <lineage>
        <taxon>Bacteria</taxon>
        <taxon>Pseudomonadati</taxon>
        <taxon>Pseudomonadota</taxon>
        <taxon>Gammaproteobacteria</taxon>
        <taxon>Oceanospirillales</taxon>
        <taxon>Halomonadaceae</taxon>
        <taxon>Vreelandella</taxon>
    </lineage>
</organism>
<reference evidence="2 3" key="1">
    <citation type="submission" date="2022-03" db="EMBL/GenBank/DDBJ databases">
        <title>Genomic signatures underlying metal tolerance in selected Arctic bacterial isolates.</title>
        <authorList>
            <person name="Thomas F.A."/>
            <person name="Venkatachalam S."/>
            <person name="Krishnan K.P."/>
        </authorList>
    </citation>
    <scope>NUCLEOTIDE SEQUENCE [LARGE SCALE GENOMIC DNA]</scope>
    <source>
        <strain evidence="2 3">HM116</strain>
    </source>
</reference>
<feature type="chain" id="PRO_5045247864" evidence="1">
    <location>
        <begin position="26"/>
        <end position="164"/>
    </location>
</feature>
<dbReference type="EMBL" id="JAKVTW010000013">
    <property type="protein sequence ID" value="MCH4812874.1"/>
    <property type="molecule type" value="Genomic_DNA"/>
</dbReference>
<keyword evidence="1" id="KW-0732">Signal</keyword>
<protein>
    <submittedName>
        <fullName evidence="2">Uncharacterized protein</fullName>
    </submittedName>
</protein>
<dbReference type="RefSeq" id="WP_240719168.1">
    <property type="nucleotide sequence ID" value="NZ_JAKVTW010000013.1"/>
</dbReference>
<sequence length="164" mass="17490">MKKTKLSLSIALTAIGLALCSTASASYVFVMPSGGMDNNQTMEEAITDVKNSSTNPGGDVGDGAEDTVEEVIEDGTLTYSTNLVGNQLTVSGTTTNVESISISFDYYSYMTQPNLPMFGTPINVSETNSFSHTYDLVEGYVESSFGMVITSTDLNGKMVSYTVY</sequence>
<accession>A0ABS9S9T9</accession>
<evidence type="ECO:0000313" key="2">
    <source>
        <dbReference type="EMBL" id="MCH4812874.1"/>
    </source>
</evidence>
<feature type="signal peptide" evidence="1">
    <location>
        <begin position="1"/>
        <end position="25"/>
    </location>
</feature>
<dbReference type="Proteomes" id="UP001320609">
    <property type="component" value="Unassembled WGS sequence"/>
</dbReference>
<comment type="caution">
    <text evidence="2">The sequence shown here is derived from an EMBL/GenBank/DDBJ whole genome shotgun (WGS) entry which is preliminary data.</text>
</comment>
<evidence type="ECO:0000256" key="1">
    <source>
        <dbReference type="SAM" id="SignalP"/>
    </source>
</evidence>
<keyword evidence="3" id="KW-1185">Reference proteome</keyword>
<proteinExistence type="predicted"/>
<name>A0ABS9S9T9_9GAMM</name>
<gene>
    <name evidence="2" type="ORF">MLE19_16180</name>
</gene>